<evidence type="ECO:0000313" key="2">
    <source>
        <dbReference type="Proteomes" id="UP000222485"/>
    </source>
</evidence>
<name>A0A1V0EDJ5_9CAUD</name>
<evidence type="ECO:0000313" key="1">
    <source>
        <dbReference type="EMBL" id="ARB14956.1"/>
    </source>
</evidence>
<protein>
    <submittedName>
        <fullName evidence="1">Uncharacterized protein</fullName>
    </submittedName>
</protein>
<gene>
    <name evidence="1" type="ORF">Ccr32_gp037</name>
</gene>
<dbReference type="Proteomes" id="UP000222485">
    <property type="component" value="Genome"/>
</dbReference>
<dbReference type="EMBL" id="KY555146">
    <property type="protein sequence ID" value="ARB14956.1"/>
    <property type="molecule type" value="Genomic_DNA"/>
</dbReference>
<proteinExistence type="predicted"/>
<sequence>MIPYDLRQQHDEWGNAEHLLSPLDAGKLRDNDWRRVSGDCVCAVCGKLYYDHPPVLGALWLNRICDGNLVKL</sequence>
<accession>A0A1V0EDJ5</accession>
<reference evidence="2" key="1">
    <citation type="journal article" date="2017" name="Curr. Microbiol.">
        <title>Genomic Diversity of Type B3 Bacteriophages of Caulobacter crescentus.</title>
        <authorList>
            <person name="Ash K.T."/>
            <person name="Drake K.M."/>
            <person name="Gibbs W.S."/>
            <person name="Ely B."/>
        </authorList>
    </citation>
    <scope>NUCLEOTIDE SEQUENCE [LARGE SCALE GENOMIC DNA]</scope>
</reference>
<organism evidence="1 2">
    <name type="scientific">Caulobacter phage Ccr32</name>
    <dbReference type="NCBI Taxonomy" id="1959738"/>
    <lineage>
        <taxon>Viruses</taxon>
        <taxon>Duplodnaviria</taxon>
        <taxon>Heunggongvirae</taxon>
        <taxon>Uroviricota</taxon>
        <taxon>Caudoviricetes</taxon>
        <taxon>Jeanschmidtviridae</taxon>
        <taxon>Shapirovirus</taxon>
        <taxon>Shapirovirus cbk</taxon>
    </lineage>
</organism>